<dbReference type="GO" id="GO:0005634">
    <property type="term" value="C:nucleus"/>
    <property type="evidence" value="ECO:0007669"/>
    <property type="project" value="UniProtKB-SubCell"/>
</dbReference>
<dbReference type="Proteomes" id="UP001153636">
    <property type="component" value="Chromosome 15"/>
</dbReference>
<dbReference type="OrthoDB" id="6723674at2759"/>
<dbReference type="PANTHER" id="PTHR21654:SF84">
    <property type="entry name" value="SI:DKEY-66I24.7"/>
    <property type="match status" value="1"/>
</dbReference>
<evidence type="ECO:0000313" key="8">
    <source>
        <dbReference type="EMBL" id="CAH1103900.1"/>
    </source>
</evidence>
<dbReference type="AlphaFoldDB" id="A0A9P0CQ74"/>
<proteinExistence type="predicted"/>
<keyword evidence="2" id="KW-0805">Transcription regulation</keyword>
<sequence>MDDDQDQMELKTVEVFDPVQKRRYNVFVEEDNLEVLQADDLEDDTDMIFKEEDTNIEPNTTWSQNETLALINIFSLHKDKFRNFKIKKDRWKLVSRELAKIGIEKLPTKCEIKWRNLLRTYRIYKHSDKSQGKFEFFNELDDIISNDPQFKYIYENVPGSFIVKNDYKQKTTDQLHLSSASDLQESSEPLSKRKRCTTCKSQKQKRHDERMVLLRKKLELEERKVKVFEDYVQFLKNTHPNGCRCNNY</sequence>
<dbReference type="InterPro" id="IPR001005">
    <property type="entry name" value="SANT/Myb"/>
</dbReference>
<evidence type="ECO:0000256" key="5">
    <source>
        <dbReference type="ARBA" id="ARBA00023242"/>
    </source>
</evidence>
<dbReference type="GO" id="GO:0010468">
    <property type="term" value="P:regulation of gene expression"/>
    <property type="evidence" value="ECO:0007669"/>
    <property type="project" value="UniProtKB-ARBA"/>
</dbReference>
<feature type="domain" description="Myb-like" evidence="7">
    <location>
        <begin position="62"/>
        <end position="118"/>
    </location>
</feature>
<keyword evidence="4" id="KW-0804">Transcription</keyword>
<evidence type="ECO:0000256" key="6">
    <source>
        <dbReference type="SAM" id="MobiDB-lite"/>
    </source>
</evidence>
<evidence type="ECO:0000259" key="7">
    <source>
        <dbReference type="PROSITE" id="PS50090"/>
    </source>
</evidence>
<dbReference type="InterPro" id="IPR044822">
    <property type="entry name" value="Myb_DNA-bind_4"/>
</dbReference>
<keyword evidence="3" id="KW-0238">DNA-binding</keyword>
<dbReference type="PANTHER" id="PTHR21654">
    <property type="entry name" value="FI21293P1"/>
    <property type="match status" value="1"/>
</dbReference>
<dbReference type="Gene3D" id="1.10.10.60">
    <property type="entry name" value="Homeodomain-like"/>
    <property type="match status" value="1"/>
</dbReference>
<evidence type="ECO:0000256" key="3">
    <source>
        <dbReference type="ARBA" id="ARBA00023125"/>
    </source>
</evidence>
<protein>
    <recommendedName>
        <fullName evidence="7">Myb-like domain-containing protein</fullName>
    </recommendedName>
</protein>
<reference evidence="8" key="1">
    <citation type="submission" date="2022-01" db="EMBL/GenBank/DDBJ databases">
        <authorList>
            <person name="King R."/>
        </authorList>
    </citation>
    <scope>NUCLEOTIDE SEQUENCE</scope>
</reference>
<feature type="region of interest" description="Disordered" evidence="6">
    <location>
        <begin position="178"/>
        <end position="199"/>
    </location>
</feature>
<dbReference type="Pfam" id="PF13837">
    <property type="entry name" value="Myb_DNA-bind_4"/>
    <property type="match status" value="1"/>
</dbReference>
<dbReference type="PROSITE" id="PS50090">
    <property type="entry name" value="MYB_LIKE"/>
    <property type="match status" value="1"/>
</dbReference>
<feature type="compositionally biased region" description="Polar residues" evidence="6">
    <location>
        <begin position="178"/>
        <end position="189"/>
    </location>
</feature>
<dbReference type="GO" id="GO:0003677">
    <property type="term" value="F:DNA binding"/>
    <property type="evidence" value="ECO:0007669"/>
    <property type="project" value="UniProtKB-KW"/>
</dbReference>
<organism evidence="8 9">
    <name type="scientific">Psylliodes chrysocephalus</name>
    <dbReference type="NCBI Taxonomy" id="3402493"/>
    <lineage>
        <taxon>Eukaryota</taxon>
        <taxon>Metazoa</taxon>
        <taxon>Ecdysozoa</taxon>
        <taxon>Arthropoda</taxon>
        <taxon>Hexapoda</taxon>
        <taxon>Insecta</taxon>
        <taxon>Pterygota</taxon>
        <taxon>Neoptera</taxon>
        <taxon>Endopterygota</taxon>
        <taxon>Coleoptera</taxon>
        <taxon>Polyphaga</taxon>
        <taxon>Cucujiformia</taxon>
        <taxon>Chrysomeloidea</taxon>
        <taxon>Chrysomelidae</taxon>
        <taxon>Galerucinae</taxon>
        <taxon>Alticini</taxon>
        <taxon>Psylliodes</taxon>
    </lineage>
</organism>
<keyword evidence="9" id="KW-1185">Reference proteome</keyword>
<comment type="subcellular location">
    <subcellularLocation>
        <location evidence="1">Nucleus</location>
    </subcellularLocation>
</comment>
<evidence type="ECO:0000313" key="9">
    <source>
        <dbReference type="Proteomes" id="UP001153636"/>
    </source>
</evidence>
<evidence type="ECO:0000256" key="2">
    <source>
        <dbReference type="ARBA" id="ARBA00023015"/>
    </source>
</evidence>
<dbReference type="EMBL" id="OV651827">
    <property type="protein sequence ID" value="CAH1103900.1"/>
    <property type="molecule type" value="Genomic_DNA"/>
</dbReference>
<gene>
    <name evidence="8" type="ORF">PSYICH_LOCUS4720</name>
</gene>
<keyword evidence="5" id="KW-0539">Nucleus</keyword>
<accession>A0A9P0CQ74</accession>
<evidence type="ECO:0000256" key="1">
    <source>
        <dbReference type="ARBA" id="ARBA00004123"/>
    </source>
</evidence>
<name>A0A9P0CQ74_9CUCU</name>
<evidence type="ECO:0000256" key="4">
    <source>
        <dbReference type="ARBA" id="ARBA00023163"/>
    </source>
</evidence>